<evidence type="ECO:0000313" key="1">
    <source>
        <dbReference type="EMBL" id="KAK3722736.1"/>
    </source>
</evidence>
<accession>A0ACC3NW33</accession>
<comment type="caution">
    <text evidence="1">The sequence shown here is derived from an EMBL/GenBank/DDBJ whole genome shotgun (WGS) entry which is preliminary data.</text>
</comment>
<protein>
    <submittedName>
        <fullName evidence="1">Uncharacterized protein</fullName>
    </submittedName>
</protein>
<dbReference type="Proteomes" id="UP001281147">
    <property type="component" value="Unassembled WGS sequence"/>
</dbReference>
<reference evidence="1" key="1">
    <citation type="submission" date="2023-07" db="EMBL/GenBank/DDBJ databases">
        <title>Black Yeasts Isolated from many extreme environments.</title>
        <authorList>
            <person name="Coleine C."/>
            <person name="Stajich J.E."/>
            <person name="Selbmann L."/>
        </authorList>
    </citation>
    <scope>NUCLEOTIDE SEQUENCE</scope>
    <source>
        <strain evidence="1">CCFEE 5714</strain>
    </source>
</reference>
<evidence type="ECO:0000313" key="2">
    <source>
        <dbReference type="Proteomes" id="UP001281147"/>
    </source>
</evidence>
<organism evidence="1 2">
    <name type="scientific">Vermiconidia calcicola</name>
    <dbReference type="NCBI Taxonomy" id="1690605"/>
    <lineage>
        <taxon>Eukaryota</taxon>
        <taxon>Fungi</taxon>
        <taxon>Dikarya</taxon>
        <taxon>Ascomycota</taxon>
        <taxon>Pezizomycotina</taxon>
        <taxon>Dothideomycetes</taxon>
        <taxon>Dothideomycetidae</taxon>
        <taxon>Mycosphaerellales</taxon>
        <taxon>Extremaceae</taxon>
        <taxon>Vermiconidia</taxon>
    </lineage>
</organism>
<proteinExistence type="predicted"/>
<gene>
    <name evidence="1" type="ORF">LTR37_002307</name>
</gene>
<keyword evidence="2" id="KW-1185">Reference proteome</keyword>
<sequence length="454" mass="51345">MPEHRERTERSARPRHAATVPEATERSSSTATVVRAPAPSVPSSIHPAHRQQTSYGLAQPPQQGQQSTGPGGDQPSTAEKKTLQAIKELLRNHEFLKTRETMADEAKYVFQHAINEGDWTVAVTRRTLRYIYDSASNAIHRYKSLHESLKERAVSIPNAAYEGYHKRSGDGSPANVSLKHFAPLKDPIMCDCLNLENMSDELIHFAAIDEKYCNTIIVLAKIRQETVLQNVLVENEICRLPPKEDGTSLATLKIWLRAAREFQDNTEPVGLHKPHFSESDFRHGAIYVQILYRDYLHDYTVCRQKLEHDYRGSEIKHSEIMLYNPEELLPKPVQGIPNLFAVSEDDLTTMELKTVVQDPRPKQNFRRSLARSAKDLLEMQKKYYQLCADYAKLKKANEAKADEAKKAKAQAQAQVQSKAEGKKPEKQAAKKSEAQQKSRDAEGSKGGSKKPDRR</sequence>
<dbReference type="EMBL" id="JAUTXU010000012">
    <property type="protein sequence ID" value="KAK3722736.1"/>
    <property type="molecule type" value="Genomic_DNA"/>
</dbReference>
<name>A0ACC3NW33_9PEZI</name>